<sequence length="130" mass="14976">MYLQDPIVPPDDENTGPNNFDVLKWWSRNQEWYPLLAIMAREIFGVPASTVAVEQAFSESGYMLDERRSNLTPDHLEAQMMLKDESKADLREQENRWDDLMDVPLIEVGSESEAEGGSQTGDDWDDDFEF</sequence>
<gene>
    <name evidence="3" type="ORF">C2S53_012964</name>
</gene>
<name>A0AAD4J5Y4_PERFH</name>
<dbReference type="EMBL" id="SDAM02000148">
    <property type="protein sequence ID" value="KAH6827554.1"/>
    <property type="molecule type" value="Genomic_DNA"/>
</dbReference>
<dbReference type="Proteomes" id="UP001190926">
    <property type="component" value="Unassembled WGS sequence"/>
</dbReference>
<evidence type="ECO:0000256" key="1">
    <source>
        <dbReference type="SAM" id="MobiDB-lite"/>
    </source>
</evidence>
<dbReference type="PANTHER" id="PTHR23272">
    <property type="entry name" value="BED FINGER-RELATED"/>
    <property type="match status" value="1"/>
</dbReference>
<feature type="domain" description="HAT C-terminal dimerisation" evidence="2">
    <location>
        <begin position="2"/>
        <end position="85"/>
    </location>
</feature>
<reference evidence="3 4" key="1">
    <citation type="journal article" date="2021" name="Nat. Commun.">
        <title>Incipient diploidization of the medicinal plant Perilla within 10,000 years.</title>
        <authorList>
            <person name="Zhang Y."/>
            <person name="Shen Q."/>
            <person name="Leng L."/>
            <person name="Zhang D."/>
            <person name="Chen S."/>
            <person name="Shi Y."/>
            <person name="Ning Z."/>
            <person name="Chen S."/>
        </authorList>
    </citation>
    <scope>NUCLEOTIDE SEQUENCE [LARGE SCALE GENOMIC DNA]</scope>
    <source>
        <strain evidence="4">cv. PC099</strain>
    </source>
</reference>
<dbReference type="SUPFAM" id="SSF53098">
    <property type="entry name" value="Ribonuclease H-like"/>
    <property type="match status" value="1"/>
</dbReference>
<proteinExistence type="predicted"/>
<organism evidence="3 4">
    <name type="scientific">Perilla frutescens var. hirtella</name>
    <name type="common">Perilla citriodora</name>
    <name type="synonym">Perilla setoyensis</name>
    <dbReference type="NCBI Taxonomy" id="608512"/>
    <lineage>
        <taxon>Eukaryota</taxon>
        <taxon>Viridiplantae</taxon>
        <taxon>Streptophyta</taxon>
        <taxon>Embryophyta</taxon>
        <taxon>Tracheophyta</taxon>
        <taxon>Spermatophyta</taxon>
        <taxon>Magnoliopsida</taxon>
        <taxon>eudicotyledons</taxon>
        <taxon>Gunneridae</taxon>
        <taxon>Pentapetalae</taxon>
        <taxon>asterids</taxon>
        <taxon>lamiids</taxon>
        <taxon>Lamiales</taxon>
        <taxon>Lamiaceae</taxon>
        <taxon>Nepetoideae</taxon>
        <taxon>Elsholtzieae</taxon>
        <taxon>Perilla</taxon>
    </lineage>
</organism>
<evidence type="ECO:0000259" key="2">
    <source>
        <dbReference type="Pfam" id="PF05699"/>
    </source>
</evidence>
<accession>A0AAD4J5Y4</accession>
<dbReference type="PANTHER" id="PTHR23272:SF104">
    <property type="entry name" value="HAT FAMILY DIMERISATION DOMAIN CONTAINING PROTEIN, EXPRESSED"/>
    <property type="match status" value="1"/>
</dbReference>
<dbReference type="InterPro" id="IPR008906">
    <property type="entry name" value="HATC_C_dom"/>
</dbReference>
<evidence type="ECO:0000313" key="3">
    <source>
        <dbReference type="EMBL" id="KAH6827554.1"/>
    </source>
</evidence>
<dbReference type="Pfam" id="PF05699">
    <property type="entry name" value="Dimer_Tnp_hAT"/>
    <property type="match status" value="1"/>
</dbReference>
<feature type="region of interest" description="Disordered" evidence="1">
    <location>
        <begin position="108"/>
        <end position="130"/>
    </location>
</feature>
<dbReference type="GO" id="GO:0046983">
    <property type="term" value="F:protein dimerization activity"/>
    <property type="evidence" value="ECO:0007669"/>
    <property type="project" value="InterPro"/>
</dbReference>
<dbReference type="AlphaFoldDB" id="A0AAD4J5Y4"/>
<dbReference type="InterPro" id="IPR012337">
    <property type="entry name" value="RNaseH-like_sf"/>
</dbReference>
<keyword evidence="4" id="KW-1185">Reference proteome</keyword>
<protein>
    <recommendedName>
        <fullName evidence="2">HAT C-terminal dimerisation domain-containing protein</fullName>
    </recommendedName>
</protein>
<comment type="caution">
    <text evidence="3">The sequence shown here is derived from an EMBL/GenBank/DDBJ whole genome shotgun (WGS) entry which is preliminary data.</text>
</comment>
<evidence type="ECO:0000313" key="4">
    <source>
        <dbReference type="Proteomes" id="UP001190926"/>
    </source>
</evidence>